<gene>
    <name evidence="1" type="ORF">BKA05_000588</name>
</gene>
<name>A0A7Y9YBB1_9ACTN</name>
<dbReference type="Proteomes" id="UP000537326">
    <property type="component" value="Unassembled WGS sequence"/>
</dbReference>
<reference evidence="1 2" key="1">
    <citation type="submission" date="2020-07" db="EMBL/GenBank/DDBJ databases">
        <title>Sequencing the genomes of 1000 actinobacteria strains.</title>
        <authorList>
            <person name="Klenk H.-P."/>
        </authorList>
    </citation>
    <scope>NUCLEOTIDE SEQUENCE [LARGE SCALE GENOMIC DNA]</scope>
    <source>
        <strain evidence="1 2">DSM 18248</strain>
    </source>
</reference>
<protein>
    <submittedName>
        <fullName evidence="1">Uncharacterized protein</fullName>
    </submittedName>
</protein>
<evidence type="ECO:0000313" key="1">
    <source>
        <dbReference type="EMBL" id="NYI09073.1"/>
    </source>
</evidence>
<accession>A0A7Y9YBB1</accession>
<dbReference type="RefSeq" id="WP_179530099.1">
    <property type="nucleotide sequence ID" value="NZ_BAAAPP010000002.1"/>
</dbReference>
<keyword evidence="2" id="KW-1185">Reference proteome</keyword>
<evidence type="ECO:0000313" key="2">
    <source>
        <dbReference type="Proteomes" id="UP000537326"/>
    </source>
</evidence>
<sequence length="339" mass="34874">MTSPTAARLLDAQVAWVLARLEDDLPSLVAEEVTSLLTVGERLTVGALVDADDVAALIADVLTRVPPSTAASTFTAVLAEVLHAGPPGDEQHTLGDVVSREHVEALTDAALAGTDTLRAALDDLTRSPAVAAMAGRFMARVVSEVVQTNRAMAEKVPGLGSLVSFGAGAAGRVIGATQVDALVGAAAGQGAGFAVRRLNAIVVDTLRDPGTRAAVLEVYGLYADQPMAGLQGAMSLEQAQHLAGLVQDVVIDAAPSEPVLALVRAVAEGFVATYAEHPVSELVADLGVDAESITRHVTPLVSRAVAAARQAGELEELVRARLAPFWESPEVAAVLADLE</sequence>
<dbReference type="EMBL" id="JACBZI010000001">
    <property type="protein sequence ID" value="NYI09073.1"/>
    <property type="molecule type" value="Genomic_DNA"/>
</dbReference>
<proteinExistence type="predicted"/>
<organism evidence="1 2">
    <name type="scientific">Nocardioides marinus</name>
    <dbReference type="NCBI Taxonomy" id="374514"/>
    <lineage>
        <taxon>Bacteria</taxon>
        <taxon>Bacillati</taxon>
        <taxon>Actinomycetota</taxon>
        <taxon>Actinomycetes</taxon>
        <taxon>Propionibacteriales</taxon>
        <taxon>Nocardioidaceae</taxon>
        <taxon>Nocardioides</taxon>
    </lineage>
</organism>
<dbReference type="AlphaFoldDB" id="A0A7Y9YBB1"/>
<comment type="caution">
    <text evidence="1">The sequence shown here is derived from an EMBL/GenBank/DDBJ whole genome shotgun (WGS) entry which is preliminary data.</text>
</comment>